<comment type="caution">
    <text evidence="1">The sequence shown here is derived from an EMBL/GenBank/DDBJ whole genome shotgun (WGS) entry which is preliminary data.</text>
</comment>
<dbReference type="Proteomes" id="UP001629235">
    <property type="component" value="Unassembled WGS sequence"/>
</dbReference>
<gene>
    <name evidence="1" type="ORF">PQR01_35050</name>
</gene>
<sequence length="128" mass="14062">MGRWRVNGVALQAMDSTNTHLHASGNKFAPTYIERKAVALLSILLADVAADVEVAARDVGISDASFIRLRRAIDWVACAQSVLETMRARSVGASDDRWALRMREAVELLARGWPEGYPAGAVEWLLLQ</sequence>
<organism evidence="1 2">
    <name type="scientific">Paraburkholderia rhynchosiae</name>
    <dbReference type="NCBI Taxonomy" id="487049"/>
    <lineage>
        <taxon>Bacteria</taxon>
        <taxon>Pseudomonadati</taxon>
        <taxon>Pseudomonadota</taxon>
        <taxon>Betaproteobacteria</taxon>
        <taxon>Burkholderiales</taxon>
        <taxon>Burkholderiaceae</taxon>
        <taxon>Paraburkholderia</taxon>
    </lineage>
</organism>
<name>A0ACC7NNC0_9BURK</name>
<dbReference type="EMBL" id="JAQQDW010000120">
    <property type="protein sequence ID" value="MFM0108504.1"/>
    <property type="molecule type" value="Genomic_DNA"/>
</dbReference>
<evidence type="ECO:0000313" key="1">
    <source>
        <dbReference type="EMBL" id="MFM0108504.1"/>
    </source>
</evidence>
<proteinExistence type="predicted"/>
<protein>
    <submittedName>
        <fullName evidence="1">Uncharacterized protein</fullName>
    </submittedName>
</protein>
<reference evidence="1 2" key="1">
    <citation type="journal article" date="2024" name="Chem. Sci.">
        <title>Discovery of megapolipeptins by genome mining of a Burkholderiales bacteria collection.</title>
        <authorList>
            <person name="Paulo B.S."/>
            <person name="Recchia M.J.J."/>
            <person name="Lee S."/>
            <person name="Fergusson C.H."/>
            <person name="Romanowski S.B."/>
            <person name="Hernandez A."/>
            <person name="Krull N."/>
            <person name="Liu D.Y."/>
            <person name="Cavanagh H."/>
            <person name="Bos A."/>
            <person name="Gray C.A."/>
            <person name="Murphy B.T."/>
            <person name="Linington R.G."/>
            <person name="Eustaquio A.S."/>
        </authorList>
    </citation>
    <scope>NUCLEOTIDE SEQUENCE [LARGE SCALE GENOMIC DNA]</scope>
    <source>
        <strain evidence="1 2">RL18-126-BIB-B</strain>
    </source>
</reference>
<keyword evidence="2" id="KW-1185">Reference proteome</keyword>
<accession>A0ACC7NNC0</accession>
<evidence type="ECO:0000313" key="2">
    <source>
        <dbReference type="Proteomes" id="UP001629235"/>
    </source>
</evidence>